<dbReference type="Gene3D" id="3.50.50.60">
    <property type="entry name" value="FAD/NAD(P)-binding domain"/>
    <property type="match status" value="1"/>
</dbReference>
<dbReference type="Gene3D" id="3.30.9.10">
    <property type="entry name" value="D-Amino Acid Oxidase, subunit A, domain 2"/>
    <property type="match status" value="1"/>
</dbReference>
<name>A0A542Y2J5_9MICO</name>
<dbReference type="InterPro" id="IPR036188">
    <property type="entry name" value="FAD/NAD-bd_sf"/>
</dbReference>
<dbReference type="Proteomes" id="UP000319094">
    <property type="component" value="Unassembled WGS sequence"/>
</dbReference>
<evidence type="ECO:0000259" key="1">
    <source>
        <dbReference type="Pfam" id="PF01266"/>
    </source>
</evidence>
<keyword evidence="3" id="KW-1185">Reference proteome</keyword>
<dbReference type="OrthoDB" id="9805852at2"/>
<dbReference type="AlphaFoldDB" id="A0A542Y2J5"/>
<dbReference type="InterPro" id="IPR006076">
    <property type="entry name" value="FAD-dep_OxRdtase"/>
</dbReference>
<reference evidence="2 3" key="1">
    <citation type="submission" date="2019-06" db="EMBL/GenBank/DDBJ databases">
        <title>Sequencing the genomes of 1000 actinobacteria strains.</title>
        <authorList>
            <person name="Klenk H.-P."/>
        </authorList>
    </citation>
    <scope>NUCLEOTIDE SEQUENCE [LARGE SCALE GENOMIC DNA]</scope>
    <source>
        <strain evidence="2 3">DSM 8803</strain>
    </source>
</reference>
<dbReference type="RefSeq" id="WP_141885770.1">
    <property type="nucleotide sequence ID" value="NZ_BAAAUY010000015.1"/>
</dbReference>
<dbReference type="SUPFAM" id="SSF51905">
    <property type="entry name" value="FAD/NAD(P)-binding domain"/>
    <property type="match status" value="1"/>
</dbReference>
<protein>
    <submittedName>
        <fullName evidence="2">Glycine/D-amino acid oxidase-like deaminating enzyme</fullName>
    </submittedName>
</protein>
<proteinExistence type="predicted"/>
<feature type="domain" description="FAD dependent oxidoreductase" evidence="1">
    <location>
        <begin position="49"/>
        <end position="408"/>
    </location>
</feature>
<accession>A0A542Y2J5</accession>
<evidence type="ECO:0000313" key="3">
    <source>
        <dbReference type="Proteomes" id="UP000319094"/>
    </source>
</evidence>
<gene>
    <name evidence="2" type="ORF">FB468_0283</name>
</gene>
<dbReference type="PANTHER" id="PTHR13847">
    <property type="entry name" value="SARCOSINE DEHYDROGENASE-RELATED"/>
    <property type="match status" value="1"/>
</dbReference>
<dbReference type="GO" id="GO:0005737">
    <property type="term" value="C:cytoplasm"/>
    <property type="evidence" value="ECO:0007669"/>
    <property type="project" value="TreeGrafter"/>
</dbReference>
<evidence type="ECO:0000313" key="2">
    <source>
        <dbReference type="EMBL" id="TQL42297.1"/>
    </source>
</evidence>
<comment type="caution">
    <text evidence="2">The sequence shown here is derived from an EMBL/GenBank/DDBJ whole genome shotgun (WGS) entry which is preliminary data.</text>
</comment>
<organism evidence="2 3">
    <name type="scientific">Leucobacter komagatae</name>
    <dbReference type="NCBI Taxonomy" id="55969"/>
    <lineage>
        <taxon>Bacteria</taxon>
        <taxon>Bacillati</taxon>
        <taxon>Actinomycetota</taxon>
        <taxon>Actinomycetes</taxon>
        <taxon>Micrococcales</taxon>
        <taxon>Microbacteriaceae</taxon>
        <taxon>Leucobacter</taxon>
    </lineage>
</organism>
<dbReference type="PANTHER" id="PTHR13847:SF281">
    <property type="entry name" value="FAD DEPENDENT OXIDOREDUCTASE DOMAIN-CONTAINING PROTEIN"/>
    <property type="match status" value="1"/>
</dbReference>
<sequence>MTTYERAEAAVSAQRIDAALANTRREPYWLDTADRPAALPKAQGALETDLAVVGGGYSGLWTALLAKERDPGRRVVLLEGQRIGWAASGRNGGFCEASLTHGASNGERHLPKETARLHELGLENIREFGDTVRRYSMDCDWSEVGVLRVASEPYQDAILKADAAKDPDAVYFDSTAVKAEVNSPVYHGALWEREGNVIVHPAKLAWELRRVCLELGVEIYEHTQATGISATPDAVTLTTDGGATVRAQRVALATNVFPNLLKRARPFTVPVWDFALMSNPLTPEQSAALGWANDQGLADMNNRFHYIRKTRGADGLERILFGGYDALYHYGKGLNDEYYDSEPTYRRLVAHFYETFPVLGDIGFSHAWGGAIDSCSRFFSFFTRAHQDRVVSATGFTGLGVGATRFGANVMLDLLDGLQTERTELDLVKKKPIPFPPEPIAALGVKITTAEMARSDRREGKRGLWLSTMDAVGMGFDS</sequence>
<dbReference type="Pfam" id="PF01266">
    <property type="entry name" value="DAO"/>
    <property type="match status" value="1"/>
</dbReference>
<dbReference type="EMBL" id="VFON01000001">
    <property type="protein sequence ID" value="TQL42297.1"/>
    <property type="molecule type" value="Genomic_DNA"/>
</dbReference>